<feature type="domain" description="HTH luxR-type" evidence="7">
    <location>
        <begin position="146"/>
        <end position="209"/>
    </location>
</feature>
<accession>J2Y7A8</accession>
<keyword evidence="5" id="KW-0804">Transcription</keyword>
<dbReference type="PROSITE" id="PS50043">
    <property type="entry name" value="HTH_LUXR_2"/>
    <property type="match status" value="1"/>
</dbReference>
<dbReference type="PANTHER" id="PTHR44688">
    <property type="entry name" value="DNA-BINDING TRANSCRIPTIONAL ACTIVATOR DEVR_DOSR"/>
    <property type="match status" value="1"/>
</dbReference>
<keyword evidence="2" id="KW-0902">Two-component regulatory system</keyword>
<organism evidence="9">
    <name type="scientific">Pseudomonas fluorescens (strain Q2-87)</name>
    <dbReference type="NCBI Taxonomy" id="1038922"/>
    <lineage>
        <taxon>Bacteria</taxon>
        <taxon>Pseudomonadati</taxon>
        <taxon>Pseudomonadota</taxon>
        <taxon>Gammaproteobacteria</taxon>
        <taxon>Pseudomonadales</taxon>
        <taxon>Pseudomonadaceae</taxon>
        <taxon>Pseudomonas</taxon>
    </lineage>
</organism>
<dbReference type="Pfam" id="PF00196">
    <property type="entry name" value="GerE"/>
    <property type="match status" value="1"/>
</dbReference>
<dbReference type="PROSITE" id="PS50110">
    <property type="entry name" value="RESPONSE_REGULATORY"/>
    <property type="match status" value="1"/>
</dbReference>
<keyword evidence="1 6" id="KW-0597">Phosphoprotein</keyword>
<dbReference type="PRINTS" id="PR00038">
    <property type="entry name" value="HTHLUXR"/>
</dbReference>
<dbReference type="Pfam" id="PF00072">
    <property type="entry name" value="Response_reg"/>
    <property type="match status" value="1"/>
</dbReference>
<dbReference type="PATRIC" id="fig|1038922.3.peg.3127"/>
<dbReference type="EMBL" id="AGBM01000001">
    <property type="protein sequence ID" value="EJL02764.1"/>
    <property type="molecule type" value="Genomic_DNA"/>
</dbReference>
<dbReference type="InterPro" id="IPR011006">
    <property type="entry name" value="CheY-like_superfamily"/>
</dbReference>
<dbReference type="GO" id="GO:0003677">
    <property type="term" value="F:DNA binding"/>
    <property type="evidence" value="ECO:0007669"/>
    <property type="project" value="UniProtKB-KW"/>
</dbReference>
<evidence type="ECO:0000256" key="6">
    <source>
        <dbReference type="PROSITE-ProRule" id="PRU00169"/>
    </source>
</evidence>
<dbReference type="SMART" id="SM00421">
    <property type="entry name" value="HTH_LUXR"/>
    <property type="match status" value="1"/>
</dbReference>
<evidence type="ECO:0000259" key="7">
    <source>
        <dbReference type="PROSITE" id="PS50043"/>
    </source>
</evidence>
<dbReference type="SMART" id="SM00448">
    <property type="entry name" value="REC"/>
    <property type="match status" value="1"/>
</dbReference>
<keyword evidence="3" id="KW-0805">Transcription regulation</keyword>
<proteinExistence type="predicted"/>
<evidence type="ECO:0000256" key="4">
    <source>
        <dbReference type="ARBA" id="ARBA00023125"/>
    </source>
</evidence>
<dbReference type="AlphaFoldDB" id="J2Y7A8"/>
<dbReference type="eggNOG" id="COG4566">
    <property type="taxonomic scope" value="Bacteria"/>
</dbReference>
<dbReference type="FunFam" id="3.40.50.2300:FF:000018">
    <property type="entry name" value="DNA-binding transcriptional regulator NtrC"/>
    <property type="match status" value="1"/>
</dbReference>
<evidence type="ECO:0000259" key="8">
    <source>
        <dbReference type="PROSITE" id="PS50110"/>
    </source>
</evidence>
<reference evidence="9" key="1">
    <citation type="journal article" date="2012" name="PLoS Genet.">
        <title>Comparative Genomics of Plant-Associated Pseudomonas spp.: Insights into Diversity and Inheritance of Traits Involved in Multitrophic Interactions.</title>
        <authorList>
            <person name="Loper J.E."/>
            <person name="Hassan K.A."/>
            <person name="Mavrodi D.V."/>
            <person name="Davis E.W.II."/>
            <person name="Lim C.K."/>
            <person name="Shaffer B.T."/>
            <person name="Elbourne L.D."/>
            <person name="Stockwell V.O."/>
            <person name="Hartney S.L."/>
            <person name="Breakwell K."/>
            <person name="Henkels M.D."/>
            <person name="Tetu S.G."/>
            <person name="Rangel L.I."/>
            <person name="Kidarsa T.A."/>
            <person name="Wilson N.L."/>
            <person name="van de Mortel J.E."/>
            <person name="Song C."/>
            <person name="Blumhagen R."/>
            <person name="Radune D."/>
            <person name="Hostetler J.B."/>
            <person name="Brinkac L.M."/>
            <person name="Durkin A.S."/>
            <person name="Kluepfel D.A."/>
            <person name="Wechter W.P."/>
            <person name="Anderson A.J."/>
            <person name="Kim Y.C."/>
            <person name="Pierson L.S.III."/>
            <person name="Pierson E.A."/>
            <person name="Lindow S.E."/>
            <person name="Kobayashi D.Y."/>
            <person name="Raaijmakers J.M."/>
            <person name="Weller D.M."/>
            <person name="Thomashow L.S."/>
            <person name="Allen A.E."/>
            <person name="Paulsen I.T."/>
        </authorList>
    </citation>
    <scope>NUCLEOTIDE SEQUENCE [LARGE SCALE GENOMIC DNA]</scope>
    <source>
        <strain evidence="9">Q2-87</strain>
    </source>
</reference>
<feature type="domain" description="Response regulatory" evidence="8">
    <location>
        <begin position="16"/>
        <end position="130"/>
    </location>
</feature>
<dbReference type="GO" id="GO:0000160">
    <property type="term" value="P:phosphorelay signal transduction system"/>
    <property type="evidence" value="ECO:0007669"/>
    <property type="project" value="UniProtKB-KW"/>
</dbReference>
<dbReference type="InterPro" id="IPR036388">
    <property type="entry name" value="WH-like_DNA-bd_sf"/>
</dbReference>
<comment type="caution">
    <text evidence="9">The sequence shown here is derived from an EMBL/GenBank/DDBJ whole genome shotgun (WGS) entry which is preliminary data.</text>
</comment>
<sequence>MTGSSSSSEPGRKGSVVFVVDDDDSMRNALSNLLRSVGIHVETFASTAEFLRQPKTEGASCLVLDVRLQGVSGLDFQAQLANSNANIPIIFITGHGDIEMSVKAMKAGAVDFLAKPFREQDLLDAVSAALQADVRRREIEQQFSDLHAHYQTLTVREKEVMALAVKGLMNKQIAGQMNLSEITVKIHRAHAMKKCRPNPSQIWFAWRNPWAPGRGTEPDRFSACR</sequence>
<dbReference type="PROSITE" id="PS00622">
    <property type="entry name" value="HTH_LUXR_1"/>
    <property type="match status" value="1"/>
</dbReference>
<protein>
    <submittedName>
        <fullName evidence="9">DNA-binding response regulator, LuxR family</fullName>
    </submittedName>
</protein>
<dbReference type="Gene3D" id="3.40.50.2300">
    <property type="match status" value="1"/>
</dbReference>
<dbReference type="InterPro" id="IPR000792">
    <property type="entry name" value="Tscrpt_reg_LuxR_C"/>
</dbReference>
<gene>
    <name evidence="9" type="ORF">PflQ2_2400</name>
</gene>
<evidence type="ECO:0000256" key="3">
    <source>
        <dbReference type="ARBA" id="ARBA00023015"/>
    </source>
</evidence>
<dbReference type="Gene3D" id="1.10.10.10">
    <property type="entry name" value="Winged helix-like DNA-binding domain superfamily/Winged helix DNA-binding domain"/>
    <property type="match status" value="1"/>
</dbReference>
<keyword evidence="4 9" id="KW-0238">DNA-binding</keyword>
<evidence type="ECO:0000256" key="2">
    <source>
        <dbReference type="ARBA" id="ARBA00023012"/>
    </source>
</evidence>
<dbReference type="SUPFAM" id="SSF52172">
    <property type="entry name" value="CheY-like"/>
    <property type="match status" value="1"/>
</dbReference>
<dbReference type="PANTHER" id="PTHR44688:SF16">
    <property type="entry name" value="DNA-BINDING TRANSCRIPTIONAL ACTIVATOR DEVR_DOSR"/>
    <property type="match status" value="1"/>
</dbReference>
<feature type="modified residue" description="4-aspartylphosphate" evidence="6">
    <location>
        <position position="65"/>
    </location>
</feature>
<name>J2Y7A8_PSEFQ</name>
<dbReference type="CDD" id="cd06170">
    <property type="entry name" value="LuxR_C_like"/>
    <property type="match status" value="1"/>
</dbReference>
<dbReference type="CDD" id="cd17537">
    <property type="entry name" value="REC_FixJ"/>
    <property type="match status" value="1"/>
</dbReference>
<evidence type="ECO:0000256" key="5">
    <source>
        <dbReference type="ARBA" id="ARBA00023163"/>
    </source>
</evidence>
<dbReference type="Proteomes" id="UP000007289">
    <property type="component" value="Chromosome"/>
</dbReference>
<dbReference type="HOGENOM" id="CLU_000445_90_4_6"/>
<evidence type="ECO:0000256" key="1">
    <source>
        <dbReference type="ARBA" id="ARBA00022553"/>
    </source>
</evidence>
<evidence type="ECO:0000313" key="9">
    <source>
        <dbReference type="EMBL" id="EJL02764.1"/>
    </source>
</evidence>
<dbReference type="GO" id="GO:0006355">
    <property type="term" value="P:regulation of DNA-templated transcription"/>
    <property type="evidence" value="ECO:0007669"/>
    <property type="project" value="InterPro"/>
</dbReference>
<dbReference type="InterPro" id="IPR001789">
    <property type="entry name" value="Sig_transdc_resp-reg_receiver"/>
</dbReference>